<name>A0A6I4T760_9SPHN</name>
<protein>
    <submittedName>
        <fullName evidence="1">Heavy-metal-associated domain-containing protein</fullName>
    </submittedName>
</protein>
<dbReference type="AlphaFoldDB" id="A0A6I4T760"/>
<dbReference type="Proteomes" id="UP000438476">
    <property type="component" value="Unassembled WGS sequence"/>
</dbReference>
<keyword evidence="2" id="KW-1185">Reference proteome</keyword>
<dbReference type="EMBL" id="WTYT01000006">
    <property type="protein sequence ID" value="MXO66776.1"/>
    <property type="molecule type" value="Genomic_DNA"/>
</dbReference>
<dbReference type="RefSeq" id="WP_160737224.1">
    <property type="nucleotide sequence ID" value="NZ_WTYT01000006.1"/>
</dbReference>
<gene>
    <name evidence="1" type="ORF">GRI91_13500</name>
</gene>
<proteinExistence type="predicted"/>
<evidence type="ECO:0000313" key="1">
    <source>
        <dbReference type="EMBL" id="MXO66776.1"/>
    </source>
</evidence>
<comment type="caution">
    <text evidence="1">The sequence shown here is derived from an EMBL/GenBank/DDBJ whole genome shotgun (WGS) entry which is preliminary data.</text>
</comment>
<reference evidence="1 2" key="1">
    <citation type="submission" date="2019-12" db="EMBL/GenBank/DDBJ databases">
        <title>Genomic-based taxomic classification of the family Erythrobacteraceae.</title>
        <authorList>
            <person name="Xu L."/>
        </authorList>
    </citation>
    <scope>NUCLEOTIDE SEQUENCE [LARGE SCALE GENOMIC DNA]</scope>
    <source>
        <strain evidence="1 2">LMG 29518</strain>
    </source>
</reference>
<accession>A0A6I4T760</accession>
<organism evidence="1 2">
    <name type="scientific">Altericroceibacterium endophyticum</name>
    <dbReference type="NCBI Taxonomy" id="1808508"/>
    <lineage>
        <taxon>Bacteria</taxon>
        <taxon>Pseudomonadati</taxon>
        <taxon>Pseudomonadota</taxon>
        <taxon>Alphaproteobacteria</taxon>
        <taxon>Sphingomonadales</taxon>
        <taxon>Erythrobacteraceae</taxon>
        <taxon>Altericroceibacterium</taxon>
    </lineage>
</organism>
<evidence type="ECO:0000313" key="2">
    <source>
        <dbReference type="Proteomes" id="UP000438476"/>
    </source>
</evidence>
<dbReference type="OrthoDB" id="7420165at2"/>
<sequence>MTTFNTPLPPRSRHWLTILFLLGALAFALVAVQALIAQVSGDRGIAPVAKTTDIQVNGVTVDVTADSPEEAREKGWREAQRKAWEKVDGPDISDSRIESMVAAIIVEKEQLGPKRYIATLGVIFDRTKAGALLGGGGERSRSAPLLTLPVLFEGGHPIMFETRNPWQRAWAEYQAGASAVDYVRPSGAGGESLLLTYGQLGRRSRLWWGNILDQFGAADVISPIAKLERQWPGGPVKGTFTARYGPDSQYLGEFTLTADNEEQIPAMLGQAVRRFDEMFTQAVNAGKLRPDPTLESERIEISPLVQRLIDAARADEAAMEANAALEPDAAAQSVNPSTDGPDDAAEVTVNSYVIQFVTPDASAVDATLGAIRGTPGVRSASTSSIAIGGTSVMRVSYAGELAALAAALEGRGWQVTQGSNALSISR</sequence>